<dbReference type="PANTHER" id="PTHR16529">
    <property type="entry name" value="CD177 ANTIGEN"/>
    <property type="match status" value="1"/>
</dbReference>
<accession>A0A8J6GA60</accession>
<sequence>MNLMPVLTLLGVTTLLPGVPALRCQSGKIEAVRNASELPLKWNTDKETCEVGDGCQDLVMLLENGPQINLLISKGCVKIEDQEPQVTWLRTGPGLSIVSYIRVCRHSDFCNDVSSTKVLGDLPTPTVPGTLSCPLCLSEDGCENAPMQVCPAGSTHCYNGVLRLRGDNIITNLKVQGCMPQPDCNLLNGTKAIGTLDMSEKCGLQLGPQALDCNSVALDTLRNVSELHLSWTTGWKTCEAGQGCLETLMLIQNGQEFHMVLSKGCTSAANREAQITRHRTGPGISIITYVHVCRHRDFCNDLSTTENLWTPSPDTGGITTNLRVQGCMPESGCNLFDGTKVIGPIRVSEDCGPQSGAQALECRSGQVDALRKVSSLPLDWTTGWETCKIGEGCQETVLLIVNGPNVNLVFTKGCTADEDHKPRITRHRTGPGVSIISYTHVCRHWDFCNDLSSTHPLWIPPPVTGPGSLRCPLCLSKDGCSKNAPEQVCPAGSLHCYNGVLSLRGGGLISYLKVQGCMSQPGCDLLNGTQTIGPIDVREDCGPQLAEEALKCQYGALEITRNVSQPPFHWTAGQTTCGVGEGCQDTLMMIENGEMVRWIVTKGCTTAEDQEAKVTEHRKGPGLSVTSYTRVCRLGDLCNYLSTTAPLWTPPSVTVPGTLRCPLCLSKDCCENAPMQVCPAGSTHCYNGDVRLRRGEIISNLRVQGCISQPDCNLLNGTQTVGPMVVLEDCGPQLDSQQMNKSALTCYKGVMIKFGSSFAKEAVEWSALSTKVCEPKELCQETLLLIDVGPRTLLLGSKGCSGRGAEDNSGISIYSRPPGMLVASYTRFCSSNLCNEASSSSVLLNSLPRPNVPPPGDLQCPVCVELFASCFQSTNFVTCPQGTTRCYKGDLVLQGDSEIFLKTPCLTENGLASV</sequence>
<dbReference type="PANTHER" id="PTHR16529:SF8">
    <property type="entry name" value="CD177 ANTIGEN"/>
    <property type="match status" value="1"/>
</dbReference>
<dbReference type="GO" id="GO:2001044">
    <property type="term" value="P:regulation of integrin-mediated signaling pathway"/>
    <property type="evidence" value="ECO:0007669"/>
    <property type="project" value="TreeGrafter"/>
</dbReference>
<evidence type="ECO:0000256" key="4">
    <source>
        <dbReference type="ARBA" id="ARBA00023136"/>
    </source>
</evidence>
<feature type="domain" description="UPAR/Ly6" evidence="7">
    <location>
        <begin position="468"/>
        <end position="541"/>
    </location>
</feature>
<dbReference type="InterPro" id="IPR016054">
    <property type="entry name" value="LY6_UPA_recep-like"/>
</dbReference>
<dbReference type="Pfam" id="PF00021">
    <property type="entry name" value="UPAR_LY6"/>
    <property type="match status" value="9"/>
</dbReference>
<feature type="domain" description="UPAR/Ly6" evidence="7">
    <location>
        <begin position="130"/>
        <end position="203"/>
    </location>
</feature>
<dbReference type="CDD" id="cd23636">
    <property type="entry name" value="TFP_LU_ECD_CD177_rpt2"/>
    <property type="match status" value="2"/>
</dbReference>
<dbReference type="SUPFAM" id="SSF57302">
    <property type="entry name" value="Snake toxin-like"/>
    <property type="match status" value="1"/>
</dbReference>
<name>A0A8J6GA60_MICOH</name>
<reference evidence="8" key="1">
    <citation type="submission" date="2020-03" db="EMBL/GenBank/DDBJ databases">
        <title>Studies in the Genomics of Life Span.</title>
        <authorList>
            <person name="Glass D."/>
        </authorList>
    </citation>
    <scope>NUCLEOTIDE SEQUENCE</scope>
    <source>
        <strain evidence="8">LTLLF</strain>
        <tissue evidence="8">Muscle</tissue>
    </source>
</reference>
<keyword evidence="4" id="KW-0472">Membrane</keyword>
<dbReference type="GO" id="GO:0043315">
    <property type="term" value="P:positive regulation of neutrophil degranulation"/>
    <property type="evidence" value="ECO:0007669"/>
    <property type="project" value="TreeGrafter"/>
</dbReference>
<dbReference type="GO" id="GO:0098742">
    <property type="term" value="P:cell-cell adhesion via plasma-membrane adhesion molecules"/>
    <property type="evidence" value="ECO:0007669"/>
    <property type="project" value="TreeGrafter"/>
</dbReference>
<feature type="domain" description="UPAR/Ly6" evidence="7">
    <location>
        <begin position="766"/>
        <end position="836"/>
    </location>
</feature>
<feature type="domain" description="UPAR/Ly6" evidence="7">
    <location>
        <begin position="576"/>
        <end position="639"/>
    </location>
</feature>
<dbReference type="GO" id="GO:0045217">
    <property type="term" value="P:cell-cell junction maintenance"/>
    <property type="evidence" value="ECO:0007669"/>
    <property type="project" value="TreeGrafter"/>
</dbReference>
<evidence type="ECO:0000313" key="8">
    <source>
        <dbReference type="EMBL" id="KAH0507136.1"/>
    </source>
</evidence>
<evidence type="ECO:0000256" key="2">
    <source>
        <dbReference type="ARBA" id="ARBA00022475"/>
    </source>
</evidence>
<evidence type="ECO:0000256" key="5">
    <source>
        <dbReference type="ARBA" id="ARBA00023180"/>
    </source>
</evidence>
<gene>
    <name evidence="8" type="ORF">LTLLF_170075</name>
</gene>
<evidence type="ECO:0000256" key="3">
    <source>
        <dbReference type="ARBA" id="ARBA00022729"/>
    </source>
</evidence>
<dbReference type="InterPro" id="IPR045860">
    <property type="entry name" value="Snake_toxin-like_sf"/>
</dbReference>
<organism evidence="8 9">
    <name type="scientific">Microtus ochrogaster</name>
    <name type="common">Prairie vole</name>
    <dbReference type="NCBI Taxonomy" id="79684"/>
    <lineage>
        <taxon>Eukaryota</taxon>
        <taxon>Metazoa</taxon>
        <taxon>Chordata</taxon>
        <taxon>Craniata</taxon>
        <taxon>Vertebrata</taxon>
        <taxon>Euteleostomi</taxon>
        <taxon>Mammalia</taxon>
        <taxon>Eutheria</taxon>
        <taxon>Euarchontoglires</taxon>
        <taxon>Glires</taxon>
        <taxon>Rodentia</taxon>
        <taxon>Myomorpha</taxon>
        <taxon>Muroidea</taxon>
        <taxon>Cricetidae</taxon>
        <taxon>Arvicolinae</taxon>
        <taxon>Microtus</taxon>
    </lineage>
</organism>
<evidence type="ECO:0000259" key="7">
    <source>
        <dbReference type="Pfam" id="PF00021"/>
    </source>
</evidence>
<dbReference type="Proteomes" id="UP000710432">
    <property type="component" value="Unassembled WGS sequence"/>
</dbReference>
<feature type="domain" description="UPAR/Ly6" evidence="7">
    <location>
        <begin position="658"/>
        <end position="730"/>
    </location>
</feature>
<feature type="domain" description="UPAR/Ly6" evidence="7">
    <location>
        <begin position="857"/>
        <end position="897"/>
    </location>
</feature>
<evidence type="ECO:0000256" key="1">
    <source>
        <dbReference type="ARBA" id="ARBA00004236"/>
    </source>
</evidence>
<dbReference type="InterPro" id="IPR051899">
    <property type="entry name" value="Fert-Immune_med_protein"/>
</dbReference>
<evidence type="ECO:0000313" key="9">
    <source>
        <dbReference type="Proteomes" id="UP000710432"/>
    </source>
</evidence>
<feature type="domain" description="UPAR/Ly6" evidence="7">
    <location>
        <begin position="316"/>
        <end position="353"/>
    </location>
</feature>
<dbReference type="EMBL" id="JAATJU010023718">
    <property type="protein sequence ID" value="KAH0507136.1"/>
    <property type="molecule type" value="Genomic_DNA"/>
</dbReference>
<dbReference type="CDD" id="cd23623">
    <property type="entry name" value="TFP_LU_ECD_CD177_rpt1"/>
    <property type="match status" value="4"/>
</dbReference>
<dbReference type="CDD" id="cd23624">
    <property type="entry name" value="TFP_LU_ECD_CD177_rpt3"/>
    <property type="match status" value="1"/>
</dbReference>
<evidence type="ECO:0000256" key="6">
    <source>
        <dbReference type="SAM" id="SignalP"/>
    </source>
</evidence>
<keyword evidence="2" id="KW-1003">Cell membrane</keyword>
<proteinExistence type="predicted"/>
<keyword evidence="3 6" id="KW-0732">Signal</keyword>
<feature type="signal peptide" evidence="6">
    <location>
        <begin position="1"/>
        <end position="21"/>
    </location>
</feature>
<keyword evidence="5" id="KW-0325">Glycoprotein</keyword>
<protein>
    <submittedName>
        <fullName evidence="8">CD177 antigen</fullName>
    </submittedName>
</protein>
<feature type="domain" description="UPAR/Ly6" evidence="7">
    <location>
        <begin position="237"/>
        <end position="301"/>
    </location>
</feature>
<dbReference type="AlphaFoldDB" id="A0A8J6GA60"/>
<comment type="caution">
    <text evidence="8">The sequence shown here is derived from an EMBL/GenBank/DDBJ whole genome shotgun (WGS) entry which is preliminary data.</text>
</comment>
<feature type="domain" description="UPAR/Ly6" evidence="7">
    <location>
        <begin position="386"/>
        <end position="450"/>
    </location>
</feature>
<feature type="chain" id="PRO_5035294679" evidence="6">
    <location>
        <begin position="22"/>
        <end position="914"/>
    </location>
</feature>
<dbReference type="GO" id="GO:0007159">
    <property type="term" value="P:leukocyte cell-cell adhesion"/>
    <property type="evidence" value="ECO:0007669"/>
    <property type="project" value="TreeGrafter"/>
</dbReference>
<comment type="subcellular location">
    <subcellularLocation>
        <location evidence="1">Cell membrane</location>
    </subcellularLocation>
</comment>
<dbReference type="GO" id="GO:0044853">
    <property type="term" value="C:plasma membrane raft"/>
    <property type="evidence" value="ECO:0007669"/>
    <property type="project" value="TreeGrafter"/>
</dbReference>